<dbReference type="RefSeq" id="WP_202768384.1">
    <property type="nucleotide sequence ID" value="NZ_JAESWA010000023.1"/>
</dbReference>
<dbReference type="Proteomes" id="UP000623681">
    <property type="component" value="Unassembled WGS sequence"/>
</dbReference>
<dbReference type="SUPFAM" id="SSF46934">
    <property type="entry name" value="UBA-like"/>
    <property type="match status" value="1"/>
</dbReference>
<dbReference type="Gene3D" id="1.10.8.10">
    <property type="entry name" value="DNA helicase RuvA subunit, C-terminal domain"/>
    <property type="match status" value="1"/>
</dbReference>
<dbReference type="CDD" id="cd14360">
    <property type="entry name" value="UBA_NAC_like_bac"/>
    <property type="match status" value="1"/>
</dbReference>
<sequence length="197" mass="21923">MSEISLEKVDKVIERTGVSYGEAKEALESSEGDVLDAIIYIENLKKQREQEEENNTGESIEEFKAYLKDLINKGNVTRIKIKKDEKVIVDVPVNAGIAAGVIGIILPQLMAIGVIAAIVTKITVEITKENGEVEVVNKYIKGAYEDIKYKATDAYDIIRNKVNDMKSGVKGTAYKAKKGDSSDEKFYTYTVKFDDEE</sequence>
<protein>
    <submittedName>
        <fullName evidence="3">DUF4342 domain-containing protein</fullName>
    </submittedName>
</protein>
<dbReference type="InterPro" id="IPR009060">
    <property type="entry name" value="UBA-like_sf"/>
</dbReference>
<keyword evidence="1" id="KW-0472">Membrane</keyword>
<feature type="domain" description="DUF4342" evidence="2">
    <location>
        <begin position="51"/>
        <end position="128"/>
    </location>
</feature>
<accession>A0A937FHB7</accession>
<name>A0A937FHB7_9CLOT</name>
<comment type="caution">
    <text evidence="3">The sequence shown here is derived from an EMBL/GenBank/DDBJ whole genome shotgun (WGS) entry which is preliminary data.</text>
</comment>
<proteinExistence type="predicted"/>
<evidence type="ECO:0000313" key="4">
    <source>
        <dbReference type="Proteomes" id="UP000623681"/>
    </source>
</evidence>
<dbReference type="AlphaFoldDB" id="A0A937FHB7"/>
<gene>
    <name evidence="3" type="ORF">JK634_14440</name>
</gene>
<organism evidence="3 4">
    <name type="scientific">Clostridium paridis</name>
    <dbReference type="NCBI Taxonomy" id="2803863"/>
    <lineage>
        <taxon>Bacteria</taxon>
        <taxon>Bacillati</taxon>
        <taxon>Bacillota</taxon>
        <taxon>Clostridia</taxon>
        <taxon>Eubacteriales</taxon>
        <taxon>Clostridiaceae</taxon>
        <taxon>Clostridium</taxon>
    </lineage>
</organism>
<reference evidence="3" key="1">
    <citation type="submission" date="2021-01" db="EMBL/GenBank/DDBJ databases">
        <title>Genome public.</title>
        <authorList>
            <person name="Liu C."/>
            <person name="Sun Q."/>
        </authorList>
    </citation>
    <scope>NUCLEOTIDE SEQUENCE</scope>
    <source>
        <strain evidence="3">YIM B02565</strain>
    </source>
</reference>
<keyword evidence="4" id="KW-1185">Reference proteome</keyword>
<dbReference type="InterPro" id="IPR025642">
    <property type="entry name" value="DUF4342"/>
</dbReference>
<keyword evidence="1" id="KW-0812">Transmembrane</keyword>
<evidence type="ECO:0000256" key="1">
    <source>
        <dbReference type="SAM" id="Phobius"/>
    </source>
</evidence>
<evidence type="ECO:0000313" key="3">
    <source>
        <dbReference type="EMBL" id="MBL4933010.1"/>
    </source>
</evidence>
<dbReference type="Pfam" id="PF14242">
    <property type="entry name" value="DUF4342"/>
    <property type="match status" value="1"/>
</dbReference>
<dbReference type="EMBL" id="JAESWA010000023">
    <property type="protein sequence ID" value="MBL4933010.1"/>
    <property type="molecule type" value="Genomic_DNA"/>
</dbReference>
<keyword evidence="1" id="KW-1133">Transmembrane helix</keyword>
<evidence type="ECO:0000259" key="2">
    <source>
        <dbReference type="Pfam" id="PF14242"/>
    </source>
</evidence>
<feature type="transmembrane region" description="Helical" evidence="1">
    <location>
        <begin position="97"/>
        <end position="119"/>
    </location>
</feature>